<evidence type="ECO:0000256" key="4">
    <source>
        <dbReference type="ARBA" id="ARBA00022989"/>
    </source>
</evidence>
<organism evidence="9 10">
    <name type="scientific">Absidia repens</name>
    <dbReference type="NCBI Taxonomy" id="90262"/>
    <lineage>
        <taxon>Eukaryota</taxon>
        <taxon>Fungi</taxon>
        <taxon>Fungi incertae sedis</taxon>
        <taxon>Mucoromycota</taxon>
        <taxon>Mucoromycotina</taxon>
        <taxon>Mucoromycetes</taxon>
        <taxon>Mucorales</taxon>
        <taxon>Cunninghamellaceae</taxon>
        <taxon>Absidia</taxon>
    </lineage>
</organism>
<keyword evidence="4 7" id="KW-1133">Transmembrane helix</keyword>
<accession>A0A1X2I2I5</accession>
<feature type="domain" description="Major facilitator superfamily (MFS) profile" evidence="8">
    <location>
        <begin position="67"/>
        <end position="549"/>
    </location>
</feature>
<feature type="transmembrane region" description="Helical" evidence="7">
    <location>
        <begin position="221"/>
        <end position="240"/>
    </location>
</feature>
<dbReference type="Proteomes" id="UP000193560">
    <property type="component" value="Unassembled WGS sequence"/>
</dbReference>
<evidence type="ECO:0000313" key="10">
    <source>
        <dbReference type="Proteomes" id="UP000193560"/>
    </source>
</evidence>
<keyword evidence="10" id="KW-1185">Reference proteome</keyword>
<evidence type="ECO:0000256" key="5">
    <source>
        <dbReference type="ARBA" id="ARBA00023136"/>
    </source>
</evidence>
<feature type="transmembrane region" description="Helical" evidence="7">
    <location>
        <begin position="284"/>
        <end position="306"/>
    </location>
</feature>
<dbReference type="PANTHER" id="PTHR23501">
    <property type="entry name" value="MAJOR FACILITATOR SUPERFAMILY"/>
    <property type="match status" value="1"/>
</dbReference>
<dbReference type="AlphaFoldDB" id="A0A1X2I2I5"/>
<dbReference type="Pfam" id="PF07690">
    <property type="entry name" value="MFS_1"/>
    <property type="match status" value="1"/>
</dbReference>
<feature type="compositionally biased region" description="Polar residues" evidence="6">
    <location>
        <begin position="32"/>
        <end position="41"/>
    </location>
</feature>
<feature type="transmembrane region" description="Helical" evidence="7">
    <location>
        <begin position="261"/>
        <end position="278"/>
    </location>
</feature>
<dbReference type="GO" id="GO:0022857">
    <property type="term" value="F:transmembrane transporter activity"/>
    <property type="evidence" value="ECO:0007669"/>
    <property type="project" value="InterPro"/>
</dbReference>
<gene>
    <name evidence="9" type="ORF">BCR42DRAFT_383439</name>
</gene>
<evidence type="ECO:0000256" key="3">
    <source>
        <dbReference type="ARBA" id="ARBA00022692"/>
    </source>
</evidence>
<keyword evidence="3 7" id="KW-0812">Transmembrane</keyword>
<evidence type="ECO:0000256" key="1">
    <source>
        <dbReference type="ARBA" id="ARBA00004127"/>
    </source>
</evidence>
<dbReference type="STRING" id="90262.A0A1X2I2I5"/>
<feature type="transmembrane region" description="Helical" evidence="7">
    <location>
        <begin position="453"/>
        <end position="477"/>
    </location>
</feature>
<feature type="transmembrane region" description="Helical" evidence="7">
    <location>
        <begin position="157"/>
        <end position="177"/>
    </location>
</feature>
<sequence>MEIPLEPLETIPTGEKTSISSNSQPHKDEHSTTQGSLASTDQTKDMLPPGLAHMKGNLPPRVVLYCVMATLCMVSFIAAFDNMTVASNTPHVAAEFNAFTLYGWVNTAFLLTASACQPIYGKCVDAFGRRICFLCAIFSYLIGSVLCGASQSMLMFIIARAFCGIGIGAFDSLMKIVVADYIPVRYIGYYQSLLGISWGLGYVVGALLGGLAVDRTNWRTIFWMSTGLCVVALIMVYAFIEAPQHKVDVKTQIRRIDFLGIGLWAVAVVCLVLGLSWGGTTYEWRSPIIITLLCVSLGVIIVFSVWENKWAPYPMIPRRIFHNRSSVLILVAAFLYGGCFQSLMTYVPLYLSVIRRDDAMTSNLELLCLVLFACIANVITGITIVKTGKYVWAIRLALAVLTLACGLMQLLGRESSIGLVVGLMVVAGIGSGGMINAEIIAAQGSVVIEHVPVIVTFMTFCDQVGGITGITVAGSILSNTLGTKVANIPGVSASAIRQSSDYMWQLTDKVIQNQVVNAYMDAIRISFYGSLAFVAAGLLVSFGLKTYVMRKHVA</sequence>
<dbReference type="GO" id="GO:0012505">
    <property type="term" value="C:endomembrane system"/>
    <property type="evidence" value="ECO:0007669"/>
    <property type="project" value="UniProtKB-SubCell"/>
</dbReference>
<evidence type="ECO:0000256" key="6">
    <source>
        <dbReference type="SAM" id="MobiDB-lite"/>
    </source>
</evidence>
<feature type="transmembrane region" description="Helical" evidence="7">
    <location>
        <begin position="189"/>
        <end position="209"/>
    </location>
</feature>
<dbReference type="GO" id="GO:0005886">
    <property type="term" value="C:plasma membrane"/>
    <property type="evidence" value="ECO:0007669"/>
    <property type="project" value="TreeGrafter"/>
</dbReference>
<dbReference type="PRINTS" id="PR01036">
    <property type="entry name" value="TCRTETB"/>
</dbReference>
<dbReference type="SUPFAM" id="SSF103473">
    <property type="entry name" value="MFS general substrate transporter"/>
    <property type="match status" value="1"/>
</dbReference>
<name>A0A1X2I2I5_9FUNG</name>
<dbReference type="InterPro" id="IPR036259">
    <property type="entry name" value="MFS_trans_sf"/>
</dbReference>
<comment type="caution">
    <text evidence="9">The sequence shown here is derived from an EMBL/GenBank/DDBJ whole genome shotgun (WGS) entry which is preliminary data.</text>
</comment>
<evidence type="ECO:0000256" key="7">
    <source>
        <dbReference type="SAM" id="Phobius"/>
    </source>
</evidence>
<evidence type="ECO:0000256" key="2">
    <source>
        <dbReference type="ARBA" id="ARBA00022448"/>
    </source>
</evidence>
<comment type="subcellular location">
    <subcellularLocation>
        <location evidence="1">Endomembrane system</location>
        <topology evidence="1">Multi-pass membrane protein</topology>
    </subcellularLocation>
</comment>
<feature type="transmembrane region" description="Helical" evidence="7">
    <location>
        <begin position="62"/>
        <end position="80"/>
    </location>
</feature>
<keyword evidence="5 7" id="KW-0472">Membrane</keyword>
<dbReference type="OrthoDB" id="10021397at2759"/>
<feature type="transmembrane region" description="Helical" evidence="7">
    <location>
        <begin position="131"/>
        <end position="151"/>
    </location>
</feature>
<feature type="transmembrane region" description="Helical" evidence="7">
    <location>
        <begin position="525"/>
        <end position="544"/>
    </location>
</feature>
<dbReference type="PANTHER" id="PTHR23501:SF191">
    <property type="entry name" value="VACUOLAR BASIC AMINO ACID TRANSPORTER 4"/>
    <property type="match status" value="1"/>
</dbReference>
<feature type="transmembrane region" description="Helical" evidence="7">
    <location>
        <begin position="363"/>
        <end position="385"/>
    </location>
</feature>
<feature type="transmembrane region" description="Helical" evidence="7">
    <location>
        <begin position="100"/>
        <end position="119"/>
    </location>
</feature>
<feature type="compositionally biased region" description="Polar residues" evidence="6">
    <location>
        <begin position="15"/>
        <end position="24"/>
    </location>
</feature>
<dbReference type="EMBL" id="MCGE01000036">
    <property type="protein sequence ID" value="ORZ07093.1"/>
    <property type="molecule type" value="Genomic_DNA"/>
</dbReference>
<protein>
    <submittedName>
        <fullName evidence="9">Major facilitator superfamily domain-containing protein</fullName>
    </submittedName>
</protein>
<dbReference type="InterPro" id="IPR020846">
    <property type="entry name" value="MFS_dom"/>
</dbReference>
<keyword evidence="2" id="KW-0813">Transport</keyword>
<dbReference type="InterPro" id="IPR011701">
    <property type="entry name" value="MFS"/>
</dbReference>
<evidence type="ECO:0000313" key="9">
    <source>
        <dbReference type="EMBL" id="ORZ07093.1"/>
    </source>
</evidence>
<dbReference type="PROSITE" id="PS50850">
    <property type="entry name" value="MFS"/>
    <property type="match status" value="1"/>
</dbReference>
<feature type="transmembrane region" description="Helical" evidence="7">
    <location>
        <begin position="392"/>
        <end position="411"/>
    </location>
</feature>
<evidence type="ECO:0000259" key="8">
    <source>
        <dbReference type="PROSITE" id="PS50850"/>
    </source>
</evidence>
<feature type="transmembrane region" description="Helical" evidence="7">
    <location>
        <begin position="417"/>
        <end position="441"/>
    </location>
</feature>
<proteinExistence type="predicted"/>
<feature type="region of interest" description="Disordered" evidence="6">
    <location>
        <begin position="1"/>
        <end position="41"/>
    </location>
</feature>
<feature type="transmembrane region" description="Helical" evidence="7">
    <location>
        <begin position="327"/>
        <end position="351"/>
    </location>
</feature>
<dbReference type="Gene3D" id="1.20.1250.20">
    <property type="entry name" value="MFS general substrate transporter like domains"/>
    <property type="match status" value="2"/>
</dbReference>
<reference evidence="9 10" key="1">
    <citation type="submission" date="2016-07" db="EMBL/GenBank/DDBJ databases">
        <title>Pervasive Adenine N6-methylation of Active Genes in Fungi.</title>
        <authorList>
            <consortium name="DOE Joint Genome Institute"/>
            <person name="Mondo S.J."/>
            <person name="Dannebaum R.O."/>
            <person name="Kuo R.C."/>
            <person name="Labutti K."/>
            <person name="Haridas S."/>
            <person name="Kuo A."/>
            <person name="Salamov A."/>
            <person name="Ahrendt S.R."/>
            <person name="Lipzen A."/>
            <person name="Sullivan W."/>
            <person name="Andreopoulos W.B."/>
            <person name="Clum A."/>
            <person name="Lindquist E."/>
            <person name="Daum C."/>
            <person name="Ramamoorthy G.K."/>
            <person name="Gryganskyi A."/>
            <person name="Culley D."/>
            <person name="Magnuson J.K."/>
            <person name="James T.Y."/>
            <person name="O'Malley M.A."/>
            <person name="Stajich J.E."/>
            <person name="Spatafora J.W."/>
            <person name="Visel A."/>
            <person name="Grigoriev I.V."/>
        </authorList>
    </citation>
    <scope>NUCLEOTIDE SEQUENCE [LARGE SCALE GENOMIC DNA]</scope>
    <source>
        <strain evidence="9 10">NRRL 1336</strain>
    </source>
</reference>